<evidence type="ECO:0000313" key="1">
    <source>
        <dbReference type="EMBL" id="UWZ82587.1"/>
    </source>
</evidence>
<keyword evidence="2" id="KW-1185">Reference proteome</keyword>
<organism evidence="1 2">
    <name type="scientific">Occallatibacter riparius</name>
    <dbReference type="NCBI Taxonomy" id="1002689"/>
    <lineage>
        <taxon>Bacteria</taxon>
        <taxon>Pseudomonadati</taxon>
        <taxon>Acidobacteriota</taxon>
        <taxon>Terriglobia</taxon>
        <taxon>Terriglobales</taxon>
        <taxon>Acidobacteriaceae</taxon>
        <taxon>Occallatibacter</taxon>
    </lineage>
</organism>
<accession>A0A9J7BJ86</accession>
<evidence type="ECO:0000313" key="2">
    <source>
        <dbReference type="Proteomes" id="UP001059380"/>
    </source>
</evidence>
<dbReference type="RefSeq" id="WP_260791774.1">
    <property type="nucleotide sequence ID" value="NZ_CP093313.1"/>
</dbReference>
<dbReference type="AlphaFoldDB" id="A0A9J7BJ86"/>
<sequence length="274" mass="30811">MTRAKIGEFEGVVCSHVSVMRMKLFLVLTLFIAMAPAASAERCFTIRGRAVWYRGDGFFAIWHIGTHHEFYPRGDASIDLLCKEFDCESGQRQPALFADFTVCPMDKYVPGAAQAVTVTKVEHPRVVADWPPADTAKEYIESFVEWCGPPRAPGEITPKRNETLRLAQWDQGQELRNLIERNPGILTQCGDLLQGGPEKARTTGVEEEFRVGEVTRRGGHYQAQVLCFDSQHANGTLMSVVEFRKDADRWLIDNFRYPSNGTDLLAILKAKSSR</sequence>
<dbReference type="EMBL" id="CP093313">
    <property type="protein sequence ID" value="UWZ82587.1"/>
    <property type="molecule type" value="Genomic_DNA"/>
</dbReference>
<dbReference type="KEGG" id="orp:MOP44_18685"/>
<gene>
    <name evidence="1" type="ORF">MOP44_18685</name>
</gene>
<name>A0A9J7BJ86_9BACT</name>
<proteinExistence type="predicted"/>
<dbReference type="Proteomes" id="UP001059380">
    <property type="component" value="Chromosome"/>
</dbReference>
<reference evidence="1" key="1">
    <citation type="submission" date="2021-04" db="EMBL/GenBank/DDBJ databases">
        <title>Phylogenetic analysis of Acidobacteriaceae.</title>
        <authorList>
            <person name="Qiu L."/>
            <person name="Zhang Q."/>
        </authorList>
    </citation>
    <scope>NUCLEOTIDE SEQUENCE</scope>
    <source>
        <strain evidence="1">DSM 25168</strain>
    </source>
</reference>
<protein>
    <recommendedName>
        <fullName evidence="3">DUF3828 domain-containing protein</fullName>
    </recommendedName>
</protein>
<evidence type="ECO:0008006" key="3">
    <source>
        <dbReference type="Google" id="ProtNLM"/>
    </source>
</evidence>